<sequence length="462" mass="52002">MPGNTMIEDPGIPLVGRRNGKFSKYVEDDSLSQSSSLGAISPTKRRFDNISFKLSYRKKLLNRRRMIVNIEFTLAMLGILLMLIETECFIGIKGYTKSSAASVIIKSFISVSTFFLLMAILSYHITGIQIHMTDNSLEDWRLAVTPWTYFKVLIELFICVIHPLPGDLSFPYHPKGVPTPRMVSIDSVLSVLMLLRLYLVGKFMVIHSRLLTDTSTQSLGALNKVKINTIFVFKALMSEKPGTMLVALMAAIFITNSWAMRTCEVYYHPDHEHSDFNNAMWLIAITFLTIGYGDITPNSECGRFIAVETGLMGVGITALLVAVLAQKLEQTRSEKYVHNFVSRIQLDKIQKHAAANVIKQVLILWKMKKRGIMDGPKRIRVYGKMLQAIREMRAAKNEKVSIGETSLGIIEIAKSVNDVFDLSESMESEQKQLKTKMEALETKMSTIDGKLNTILNAVSSRR</sequence>
<dbReference type="GO" id="GO:0016286">
    <property type="term" value="F:small conductance calcium-activated potassium channel activity"/>
    <property type="evidence" value="ECO:0007669"/>
    <property type="project" value="InterPro"/>
</dbReference>
<dbReference type="GO" id="GO:0005516">
    <property type="term" value="F:calmodulin binding"/>
    <property type="evidence" value="ECO:0007669"/>
    <property type="project" value="InterPro"/>
</dbReference>
<keyword evidence="4 8" id="KW-1133">Transmembrane helix</keyword>
<feature type="transmembrane region" description="Helical" evidence="8">
    <location>
        <begin position="104"/>
        <end position="126"/>
    </location>
</feature>
<keyword evidence="2" id="KW-0813">Transport</keyword>
<dbReference type="AlphaFoldDB" id="A0AAN8Q7X0"/>
<evidence type="ECO:0000256" key="1">
    <source>
        <dbReference type="ARBA" id="ARBA00004141"/>
    </source>
</evidence>
<feature type="transmembrane region" description="Helical" evidence="8">
    <location>
        <begin position="304"/>
        <end position="325"/>
    </location>
</feature>
<dbReference type="PANTHER" id="PTHR10153">
    <property type="entry name" value="SMALL CONDUCTANCE CALCIUM-ACTIVATED POTASSIUM CHANNEL"/>
    <property type="match status" value="1"/>
</dbReference>
<dbReference type="GO" id="GO:0016020">
    <property type="term" value="C:membrane"/>
    <property type="evidence" value="ECO:0007669"/>
    <property type="project" value="UniProtKB-SubCell"/>
</dbReference>
<feature type="transmembrane region" description="Helical" evidence="8">
    <location>
        <begin position="66"/>
        <end position="84"/>
    </location>
</feature>
<evidence type="ECO:0000259" key="9">
    <source>
        <dbReference type="Pfam" id="PF02888"/>
    </source>
</evidence>
<comment type="subcellular location">
    <subcellularLocation>
        <location evidence="1">Membrane</location>
        <topology evidence="1">Multi-pass membrane protein</topology>
    </subcellularLocation>
</comment>
<reference evidence="11 12" key="1">
    <citation type="submission" date="2024-01" db="EMBL/GenBank/DDBJ databases">
        <title>The genome of the rayed Mediterranean limpet Patella caerulea (Linnaeus, 1758).</title>
        <authorList>
            <person name="Anh-Thu Weber A."/>
            <person name="Halstead-Nussloch G."/>
        </authorList>
    </citation>
    <scope>NUCLEOTIDE SEQUENCE [LARGE SCALE GENOMIC DNA]</scope>
    <source>
        <strain evidence="11">AATW-2023a</strain>
        <tissue evidence="11">Whole specimen</tissue>
    </source>
</reference>
<dbReference type="SUPFAM" id="SSF81324">
    <property type="entry name" value="Voltage-gated potassium channels"/>
    <property type="match status" value="1"/>
</dbReference>
<keyword evidence="6 8" id="KW-0472">Membrane</keyword>
<dbReference type="InterPro" id="IPR015449">
    <property type="entry name" value="K_chnl_Ca-activ_SK"/>
</dbReference>
<dbReference type="Gene3D" id="1.10.287.70">
    <property type="match status" value="2"/>
</dbReference>
<feature type="domain" description="Calmodulin-binding" evidence="9">
    <location>
        <begin position="344"/>
        <end position="414"/>
    </location>
</feature>
<dbReference type="InterPro" id="IPR004178">
    <property type="entry name" value="CaM-bd_dom"/>
</dbReference>
<evidence type="ECO:0000256" key="8">
    <source>
        <dbReference type="SAM" id="Phobius"/>
    </source>
</evidence>
<evidence type="ECO:0000256" key="6">
    <source>
        <dbReference type="ARBA" id="ARBA00023136"/>
    </source>
</evidence>
<evidence type="ECO:0000256" key="2">
    <source>
        <dbReference type="ARBA" id="ARBA00022448"/>
    </source>
</evidence>
<feature type="domain" description="Potassium channel" evidence="10">
    <location>
        <begin position="262"/>
        <end position="329"/>
    </location>
</feature>
<organism evidence="11 12">
    <name type="scientific">Patella caerulea</name>
    <name type="common">Rayed Mediterranean limpet</name>
    <dbReference type="NCBI Taxonomy" id="87958"/>
    <lineage>
        <taxon>Eukaryota</taxon>
        <taxon>Metazoa</taxon>
        <taxon>Spiralia</taxon>
        <taxon>Lophotrochozoa</taxon>
        <taxon>Mollusca</taxon>
        <taxon>Gastropoda</taxon>
        <taxon>Patellogastropoda</taxon>
        <taxon>Patelloidea</taxon>
        <taxon>Patellidae</taxon>
        <taxon>Patella</taxon>
    </lineage>
</organism>
<dbReference type="InterPro" id="IPR036122">
    <property type="entry name" value="CaM-bd_dom_sf"/>
</dbReference>
<dbReference type="PRINTS" id="PR00169">
    <property type="entry name" value="KCHANNEL"/>
</dbReference>
<feature type="transmembrane region" description="Helical" evidence="8">
    <location>
        <begin position="242"/>
        <end position="259"/>
    </location>
</feature>
<keyword evidence="12" id="KW-1185">Reference proteome</keyword>
<keyword evidence="7" id="KW-0407">Ion channel</keyword>
<evidence type="ECO:0000256" key="7">
    <source>
        <dbReference type="ARBA" id="ARBA00023303"/>
    </source>
</evidence>
<evidence type="ECO:0000259" key="10">
    <source>
        <dbReference type="Pfam" id="PF07885"/>
    </source>
</evidence>
<dbReference type="Pfam" id="PF03530">
    <property type="entry name" value="SK_channel"/>
    <property type="match status" value="1"/>
</dbReference>
<proteinExistence type="predicted"/>
<keyword evidence="3 8" id="KW-0812">Transmembrane</keyword>
<evidence type="ECO:0000313" key="11">
    <source>
        <dbReference type="EMBL" id="KAK6184770.1"/>
    </source>
</evidence>
<dbReference type="InterPro" id="IPR013099">
    <property type="entry name" value="K_chnl_dom"/>
</dbReference>
<feature type="transmembrane region" description="Helical" evidence="8">
    <location>
        <begin position="279"/>
        <end position="297"/>
    </location>
</feature>
<feature type="transmembrane region" description="Helical" evidence="8">
    <location>
        <begin position="147"/>
        <end position="164"/>
    </location>
</feature>
<evidence type="ECO:0000256" key="4">
    <source>
        <dbReference type="ARBA" id="ARBA00022989"/>
    </source>
</evidence>
<protein>
    <submittedName>
        <fullName evidence="11">Uncharacterized protein</fullName>
    </submittedName>
</protein>
<dbReference type="SUPFAM" id="SSF81327">
    <property type="entry name" value="Small-conductance potassium channel"/>
    <property type="match status" value="1"/>
</dbReference>
<evidence type="ECO:0000256" key="5">
    <source>
        <dbReference type="ARBA" id="ARBA00023065"/>
    </source>
</evidence>
<accession>A0AAN8Q7X0</accession>
<keyword evidence="5" id="KW-0406">Ion transport</keyword>
<evidence type="ECO:0000313" key="12">
    <source>
        <dbReference type="Proteomes" id="UP001347796"/>
    </source>
</evidence>
<comment type="caution">
    <text evidence="11">The sequence shown here is derived from an EMBL/GenBank/DDBJ whole genome shotgun (WGS) entry which is preliminary data.</text>
</comment>
<feature type="transmembrane region" description="Helical" evidence="8">
    <location>
        <begin position="184"/>
        <end position="201"/>
    </location>
</feature>
<dbReference type="EMBL" id="JAZGQO010000006">
    <property type="protein sequence ID" value="KAK6184770.1"/>
    <property type="molecule type" value="Genomic_DNA"/>
</dbReference>
<dbReference type="Proteomes" id="UP001347796">
    <property type="component" value="Unassembled WGS sequence"/>
</dbReference>
<dbReference type="Pfam" id="PF07885">
    <property type="entry name" value="Ion_trans_2"/>
    <property type="match status" value="1"/>
</dbReference>
<gene>
    <name evidence="11" type="ORF">SNE40_007168</name>
</gene>
<name>A0AAN8Q7X0_PATCE</name>
<evidence type="ECO:0000256" key="3">
    <source>
        <dbReference type="ARBA" id="ARBA00022692"/>
    </source>
</evidence>
<dbReference type="Pfam" id="PF02888">
    <property type="entry name" value="CaMBD"/>
    <property type="match status" value="1"/>
</dbReference>